<evidence type="ECO:0000313" key="3">
    <source>
        <dbReference type="Proteomes" id="UP000292702"/>
    </source>
</evidence>
<organism evidence="2 3">
    <name type="scientific">Steccherinum ochraceum</name>
    <dbReference type="NCBI Taxonomy" id="92696"/>
    <lineage>
        <taxon>Eukaryota</taxon>
        <taxon>Fungi</taxon>
        <taxon>Dikarya</taxon>
        <taxon>Basidiomycota</taxon>
        <taxon>Agaricomycotina</taxon>
        <taxon>Agaricomycetes</taxon>
        <taxon>Polyporales</taxon>
        <taxon>Steccherinaceae</taxon>
        <taxon>Steccherinum</taxon>
    </lineage>
</organism>
<keyword evidence="1" id="KW-0812">Transmembrane</keyword>
<keyword evidence="1" id="KW-0472">Membrane</keyword>
<comment type="caution">
    <text evidence="2">The sequence shown here is derived from an EMBL/GenBank/DDBJ whole genome shotgun (WGS) entry which is preliminary data.</text>
</comment>
<keyword evidence="3" id="KW-1185">Reference proteome</keyword>
<protein>
    <submittedName>
        <fullName evidence="2">Uncharacterized protein</fullName>
    </submittedName>
</protein>
<dbReference type="OrthoDB" id="194289at2759"/>
<dbReference type="Proteomes" id="UP000292702">
    <property type="component" value="Unassembled WGS sequence"/>
</dbReference>
<name>A0A4R0R7N5_9APHY</name>
<dbReference type="AlphaFoldDB" id="A0A4R0R7N5"/>
<keyword evidence="1" id="KW-1133">Transmembrane helix</keyword>
<evidence type="ECO:0000313" key="2">
    <source>
        <dbReference type="EMBL" id="TCD63532.1"/>
    </source>
</evidence>
<accession>A0A4R0R7N5</accession>
<gene>
    <name evidence="2" type="ORF">EIP91_005302</name>
</gene>
<dbReference type="EMBL" id="RWJN01000291">
    <property type="protein sequence ID" value="TCD63532.1"/>
    <property type="molecule type" value="Genomic_DNA"/>
</dbReference>
<evidence type="ECO:0000256" key="1">
    <source>
        <dbReference type="SAM" id="Phobius"/>
    </source>
</evidence>
<dbReference type="Pfam" id="PF11911">
    <property type="entry name" value="DUF3429"/>
    <property type="match status" value="1"/>
</dbReference>
<dbReference type="STRING" id="92696.A0A4R0R7N5"/>
<sequence>MFANAFRASIPLRTTPLFVRQRAFSTSPKLFNPLLSSKASFVPRFSPIRAQILARGAASQVSGRPGSQSLDHAATNIREEVGNSASDLAKSIAGANVYGDAVAPTTKSTFLGITNAVAHSVPTPYIVFGLAGGLPYLGATATTIYLARQAGMAATGVITSIDPGVAITYLDQALSLQMTYGAVMLSFLGALHWGMEFAGYGGHKGYSRLFLGAAPVVWAWSTLAFMPVESLLLQWTGFTALWYADMKATNAGWAPKWYSQYRFYLSILVGSCIIGSLAATSYWGPVGGHGLVSHDLDMIRAERREHHPDREGVVKGEIQALPAGEEADSYVVVKKKQQQKEEGEGEGKQ</sequence>
<dbReference type="InterPro" id="IPR021836">
    <property type="entry name" value="DUF3429"/>
</dbReference>
<reference evidence="2 3" key="1">
    <citation type="submission" date="2018-11" db="EMBL/GenBank/DDBJ databases">
        <title>Genome assembly of Steccherinum ochraceum LE-BIN_3174, the white-rot fungus of the Steccherinaceae family (The Residual Polyporoid clade, Polyporales, Basidiomycota).</title>
        <authorList>
            <person name="Fedorova T.V."/>
            <person name="Glazunova O.A."/>
            <person name="Landesman E.O."/>
            <person name="Moiseenko K.V."/>
            <person name="Psurtseva N.V."/>
            <person name="Savinova O.S."/>
            <person name="Shakhova N.V."/>
            <person name="Tyazhelova T.V."/>
            <person name="Vasina D.V."/>
        </authorList>
    </citation>
    <scope>NUCLEOTIDE SEQUENCE [LARGE SCALE GENOMIC DNA]</scope>
    <source>
        <strain evidence="2 3">LE-BIN_3174</strain>
    </source>
</reference>
<proteinExistence type="predicted"/>
<dbReference type="PANTHER" id="PTHR15887">
    <property type="entry name" value="TRANSMEMBRANE PROTEIN 69"/>
    <property type="match status" value="1"/>
</dbReference>
<feature type="transmembrane region" description="Helical" evidence="1">
    <location>
        <begin position="178"/>
        <end position="197"/>
    </location>
</feature>
<feature type="transmembrane region" description="Helical" evidence="1">
    <location>
        <begin position="263"/>
        <end position="284"/>
    </location>
</feature>
<dbReference type="PANTHER" id="PTHR15887:SF1">
    <property type="entry name" value="TRANSMEMBRANE PROTEIN 69"/>
    <property type="match status" value="1"/>
</dbReference>